<keyword evidence="1" id="KW-0808">Transferase</keyword>
<dbReference type="InterPro" id="IPR011990">
    <property type="entry name" value="TPR-like_helical_dom_sf"/>
</dbReference>
<proteinExistence type="predicted"/>
<evidence type="ECO:0000256" key="2">
    <source>
        <dbReference type="ARBA" id="ARBA00022741"/>
    </source>
</evidence>
<feature type="region of interest" description="Disordered" evidence="6">
    <location>
        <begin position="198"/>
        <end position="222"/>
    </location>
</feature>
<reference evidence="8" key="1">
    <citation type="submission" date="2022-11" db="EMBL/GenBank/DDBJ databases">
        <title>Minimal conservation of predation-associated metabolite biosynthetic gene clusters underscores biosynthetic potential of Myxococcota including descriptions for ten novel species: Archangium lansinium sp. nov., Myxococcus landrumus sp. nov., Nannocystis bai.</title>
        <authorList>
            <person name="Ahearne A."/>
            <person name="Stevens C."/>
            <person name="Dowd S."/>
        </authorList>
    </citation>
    <scope>NUCLEOTIDE SEQUENCE</scope>
    <source>
        <strain evidence="8">Fl3</strain>
    </source>
</reference>
<dbReference type="InterPro" id="IPR017441">
    <property type="entry name" value="Protein_kinase_ATP_BS"/>
</dbReference>
<evidence type="ECO:0000256" key="3">
    <source>
        <dbReference type="ARBA" id="ARBA00022777"/>
    </source>
</evidence>
<gene>
    <name evidence="8" type="ORF">O0S08_32955</name>
</gene>
<dbReference type="Gene3D" id="1.25.40.10">
    <property type="entry name" value="Tetratricopeptide repeat domain"/>
    <property type="match status" value="2"/>
</dbReference>
<evidence type="ECO:0000256" key="5">
    <source>
        <dbReference type="PROSITE-ProRule" id="PRU10141"/>
    </source>
</evidence>
<evidence type="ECO:0000313" key="8">
    <source>
        <dbReference type="EMBL" id="WAS91024.1"/>
    </source>
</evidence>
<dbReference type="SMART" id="SM00028">
    <property type="entry name" value="TPR"/>
    <property type="match status" value="2"/>
</dbReference>
<dbReference type="PANTHER" id="PTHR43289">
    <property type="entry name" value="MITOGEN-ACTIVATED PROTEIN KINASE KINASE KINASE 20-RELATED"/>
    <property type="match status" value="1"/>
</dbReference>
<feature type="domain" description="Protein kinase" evidence="7">
    <location>
        <begin position="48"/>
        <end position="310"/>
    </location>
</feature>
<dbReference type="InterPro" id="IPR000719">
    <property type="entry name" value="Prot_kinase_dom"/>
</dbReference>
<dbReference type="Gene3D" id="3.30.200.20">
    <property type="entry name" value="Phosphorylase Kinase, domain 1"/>
    <property type="match status" value="1"/>
</dbReference>
<dbReference type="PROSITE" id="PS50011">
    <property type="entry name" value="PROTEIN_KINASE_DOM"/>
    <property type="match status" value="1"/>
</dbReference>
<feature type="binding site" evidence="5">
    <location>
        <position position="77"/>
    </location>
    <ligand>
        <name>ATP</name>
        <dbReference type="ChEBI" id="CHEBI:30616"/>
    </ligand>
</feature>
<dbReference type="InterPro" id="IPR019734">
    <property type="entry name" value="TPR_rpt"/>
</dbReference>
<accession>A0ABY7GVV0</accession>
<dbReference type="SUPFAM" id="SSF56112">
    <property type="entry name" value="Protein kinase-like (PK-like)"/>
    <property type="match status" value="1"/>
</dbReference>
<feature type="compositionally biased region" description="Polar residues" evidence="6">
    <location>
        <begin position="213"/>
        <end position="222"/>
    </location>
</feature>
<keyword evidence="3 8" id="KW-0418">Kinase</keyword>
<name>A0ABY7GVV0_9BACT</name>
<dbReference type="CDD" id="cd14014">
    <property type="entry name" value="STKc_PknB_like"/>
    <property type="match status" value="1"/>
</dbReference>
<dbReference type="Pfam" id="PF13424">
    <property type="entry name" value="TPR_12"/>
    <property type="match status" value="1"/>
</dbReference>
<evidence type="ECO:0000256" key="1">
    <source>
        <dbReference type="ARBA" id="ARBA00022679"/>
    </source>
</evidence>
<keyword evidence="9" id="KW-1185">Reference proteome</keyword>
<protein>
    <submittedName>
        <fullName evidence="8">Serine/threonine-protein kinase</fullName>
    </submittedName>
</protein>
<dbReference type="PROSITE" id="PS00107">
    <property type="entry name" value="PROTEIN_KINASE_ATP"/>
    <property type="match status" value="1"/>
</dbReference>
<keyword evidence="4 5" id="KW-0067">ATP-binding</keyword>
<dbReference type="PANTHER" id="PTHR43289:SF6">
    <property type="entry name" value="SERINE_THREONINE-PROTEIN KINASE NEKL-3"/>
    <property type="match status" value="1"/>
</dbReference>
<sequence length="935" mass="101766">MDGKQEHTWPSLERLGAEKRDLADEAMYRSLKSKLFDEAYPPVQIGRFRVVQALGQGGMGVVYAAQDVQLDRLVAIKVIRDDRLREGAKDRARLLREARMQAKLAHQNVVPIHEVSEYEGGVFIVMELVKGSTLREWLDREPRPLAAILERFVEAARGLAAAHRAGIVHRDFKLANALVGEDGRVRIADFGLAVAHQSAPETEPERAAGPASAASTSKYAGTPTYMSPEQALGRECDARSDQYSFAVALTEAVLRRAPAPALERLAERTAPALPADGPAPQWLRQALSRALSLDPADRYPSMAALIDVLVESPRRRRRRALAVGLVAALTGATALGATLFTDSSQPQCAQSDERIRSIWNEARRQSLHAAFTATGLPYAEASWRRAGAALDAYAERWAEVARINCEATDASTPQLDRLFAQGAACLDRQRSAFVTLLDQFAAADAGLVAGADTAIAGLPPPMQCRVSPTMRMDDRPAGPTDPRVRELLDRGKILMNTQRGRDAAALLDNALPEIRSTSDVAGEAEALLLLGRTQGRLLGDGPAAARSLHQAYNRANTAKQSDLKWEIWNELARVHAVVFDAPGEARTWLDHAKSETHPDSRAAEAAIAAVESDILIAENRPADAVGLRRSALATLKSIHPPDHPEVVLALRSLAAGLGEARQVQEARDLNVQLLADLQKEYGREHPWPARVELDLGLDLLELERPAAAREHLEHARAALVTTYGEVHLWVAKAEVALAQLDLAEGELASAIVRAEKALAAYDALVPRAHVERVMALVLLTDAHWSSGRTDRLLAISRELLDIHDADPTHSGVDVAGVLTNIGDSLCLLGRCTEALPYFNRLMALYLEDSPPEPALRAVPLRGIGLVHGAKGQPELALAFLEQALEILEKSPLERGGMSDILAATMRELADTLTALRRDPERVRQLRRRAAEIDPQ</sequence>
<evidence type="ECO:0000313" key="9">
    <source>
        <dbReference type="Proteomes" id="UP001164459"/>
    </source>
</evidence>
<dbReference type="InterPro" id="IPR011009">
    <property type="entry name" value="Kinase-like_dom_sf"/>
</dbReference>
<organism evidence="8 9">
    <name type="scientific">Nannocystis punicea</name>
    <dbReference type="NCBI Taxonomy" id="2995304"/>
    <lineage>
        <taxon>Bacteria</taxon>
        <taxon>Pseudomonadati</taxon>
        <taxon>Myxococcota</taxon>
        <taxon>Polyangia</taxon>
        <taxon>Nannocystales</taxon>
        <taxon>Nannocystaceae</taxon>
        <taxon>Nannocystis</taxon>
    </lineage>
</organism>
<dbReference type="SUPFAM" id="SSF48452">
    <property type="entry name" value="TPR-like"/>
    <property type="match status" value="2"/>
</dbReference>
<evidence type="ECO:0000256" key="6">
    <source>
        <dbReference type="SAM" id="MobiDB-lite"/>
    </source>
</evidence>
<dbReference type="EMBL" id="CP114040">
    <property type="protein sequence ID" value="WAS91024.1"/>
    <property type="molecule type" value="Genomic_DNA"/>
</dbReference>
<dbReference type="Gene3D" id="1.10.510.10">
    <property type="entry name" value="Transferase(Phosphotransferase) domain 1"/>
    <property type="match status" value="1"/>
</dbReference>
<dbReference type="Pfam" id="PF00069">
    <property type="entry name" value="Pkinase"/>
    <property type="match status" value="1"/>
</dbReference>
<keyword evidence="2 5" id="KW-0547">Nucleotide-binding</keyword>
<dbReference type="RefSeq" id="WP_269033379.1">
    <property type="nucleotide sequence ID" value="NZ_CP114040.1"/>
</dbReference>
<dbReference type="GO" id="GO:0016301">
    <property type="term" value="F:kinase activity"/>
    <property type="evidence" value="ECO:0007669"/>
    <property type="project" value="UniProtKB-KW"/>
</dbReference>
<evidence type="ECO:0000256" key="4">
    <source>
        <dbReference type="ARBA" id="ARBA00022840"/>
    </source>
</evidence>
<dbReference type="Proteomes" id="UP001164459">
    <property type="component" value="Chromosome"/>
</dbReference>
<evidence type="ECO:0000259" key="7">
    <source>
        <dbReference type="PROSITE" id="PS50011"/>
    </source>
</evidence>